<feature type="domain" description="CUB-like" evidence="1">
    <location>
        <begin position="550"/>
        <end position="667"/>
    </location>
</feature>
<dbReference type="STRING" id="135651.G0NTA9"/>
<feature type="domain" description="DUF7592" evidence="3">
    <location>
        <begin position="677"/>
        <end position="758"/>
    </location>
</feature>
<reference evidence="5" key="1">
    <citation type="submission" date="2011-07" db="EMBL/GenBank/DDBJ databases">
        <authorList>
            <consortium name="Caenorhabditis brenneri Sequencing and Analysis Consortium"/>
            <person name="Wilson R.K."/>
        </authorList>
    </citation>
    <scope>NUCLEOTIDE SEQUENCE [LARGE SCALE GENOMIC DNA]</scope>
    <source>
        <strain evidence="5">PB2801</strain>
    </source>
</reference>
<dbReference type="InterPro" id="IPR056014">
    <property type="entry name" value="DUF7592"/>
</dbReference>
<dbReference type="Pfam" id="PF24512">
    <property type="entry name" value="DUF7592"/>
    <property type="match status" value="2"/>
</dbReference>
<name>G0NTA9_CAEBE</name>
<feature type="domain" description="DUF7592" evidence="3">
    <location>
        <begin position="181"/>
        <end position="264"/>
    </location>
</feature>
<feature type="domain" description="CUB-like" evidence="1">
    <location>
        <begin position="53"/>
        <end position="171"/>
    </location>
</feature>
<dbReference type="AlphaFoldDB" id="G0NTA9"/>
<evidence type="ECO:0000259" key="1">
    <source>
        <dbReference type="Pfam" id="PF02408"/>
    </source>
</evidence>
<dbReference type="InterPro" id="IPR056013">
    <property type="entry name" value="DUF7591"/>
</dbReference>
<evidence type="ECO:0008006" key="6">
    <source>
        <dbReference type="Google" id="ProtNLM"/>
    </source>
</evidence>
<feature type="domain" description="DUF7591" evidence="2">
    <location>
        <begin position="775"/>
        <end position="883"/>
    </location>
</feature>
<gene>
    <name evidence="4" type="ORF">CAEBREN_17227</name>
</gene>
<dbReference type="Proteomes" id="UP000008068">
    <property type="component" value="Unassembled WGS sequence"/>
</dbReference>
<organism evidence="5">
    <name type="scientific">Caenorhabditis brenneri</name>
    <name type="common">Nematode worm</name>
    <dbReference type="NCBI Taxonomy" id="135651"/>
    <lineage>
        <taxon>Eukaryota</taxon>
        <taxon>Metazoa</taxon>
        <taxon>Ecdysozoa</taxon>
        <taxon>Nematoda</taxon>
        <taxon>Chromadorea</taxon>
        <taxon>Rhabditida</taxon>
        <taxon>Rhabditina</taxon>
        <taxon>Rhabditomorpha</taxon>
        <taxon>Rhabditoidea</taxon>
        <taxon>Rhabditidae</taxon>
        <taxon>Peloderinae</taxon>
        <taxon>Caenorhabditis</taxon>
    </lineage>
</organism>
<dbReference type="eggNOG" id="ENOG502TGU3">
    <property type="taxonomic scope" value="Eukaryota"/>
</dbReference>
<keyword evidence="5" id="KW-1185">Reference proteome</keyword>
<dbReference type="OrthoDB" id="5776456at2759"/>
<sequence length="1023" mass="114286">MTFFLLSGALFRLNHTIKHIKLSPHFPVFSLFEKKFNMFIFLLLCTSITFTRALDCPGTAFDPPADTTKLTWYPNDFTNSTPPLFPNNFNCIYRINVPKGWSANIKLTMSMTIPPDRAVSVRVTDQNQFSEAVYSATNENFYFAAGQGNIKLNSREQNVRFGFSVQWYQIPTTFNPYYGSVTTATSQPSVWWAFSGSPIQIKAETRVSLVVTPPEDDEQLQNLRGMMIYDGPSWDAPCLGNALQVIKLQRQLVSSGQYMTFNQLRPSYPTGRAMLIFQDYQLSKDIVQYQGISFASLQDVGSISMNGVLGPSAITTVANTPTSGAEYLTSLSGSGNLDVYIGSKTSTKANLITSYNLNNTASYLPQEFLGYVRTYVFTGTDASLNLTHLSDQFSRNSFVGRKGFFASRYYKSGTPSLYQDVYDYIRAPTNSYFTYSFNLRAADFVGNTTLRIVVTNGAKTTYDQTFTSTRVPTFNSEVQALGDDLSVTYKTYGYSTTGYYMDYEIKSSNNYNILAVISFCLFLLVSMNILFVISLFVSHLLAYPDESSRINCNGSVNWDGISDTYPVTTYYPSYWNESNDAPFYETNQNCTWNILIPFQKYILFTMMADVDEDSSLVITDCNKKTETVMTSDLQPYVFVGTFFTIDLTVGSGNSTSFGFKIQWIDYPSTNSSYYTVSKNSSSLIYDGILFGNAETITAETQVSIVAFPSIWPDCTPLLRLSLVFDGPDINSTYLGTLYQSLRSGKPIISSGNQLTVYSFQEDYFVGPIYIAQDYYNIQNLTEIRGITCMSNASCPVTMNAANGPVSAMTLNIGDGDEYITRLDMSQGALLKVYIGTKKIDTEDNMIASYNVNQSKTNIPQKFNGNILTYYLEQGTALVELAEDSNYTRWNDACDGRDGFISSINYGFSTTIQNTTEYIGGLYPDQMFAFNLNVSFVDISNGSNLIISFQSETGKKEYIFSSENPMQNRIISDIGSTMTVDYVTNGTASSTGFYLTFKISSFQTTSSAYVNTLMVFVLVLISLL</sequence>
<evidence type="ECO:0000259" key="3">
    <source>
        <dbReference type="Pfam" id="PF24512"/>
    </source>
</evidence>
<protein>
    <recommendedName>
        <fullName evidence="6">CUB-like domain-containing protein</fullName>
    </recommendedName>
</protein>
<evidence type="ECO:0000259" key="2">
    <source>
        <dbReference type="Pfam" id="PF24511"/>
    </source>
</evidence>
<dbReference type="OMA" id="NCIYRIN"/>
<proteinExistence type="predicted"/>
<evidence type="ECO:0000313" key="5">
    <source>
        <dbReference type="Proteomes" id="UP000008068"/>
    </source>
</evidence>
<dbReference type="PANTHER" id="PTHR47407">
    <property type="entry name" value="PROTEIN CBG15905-RELATED"/>
    <property type="match status" value="1"/>
</dbReference>
<feature type="domain" description="DUF7591" evidence="2">
    <location>
        <begin position="283"/>
        <end position="388"/>
    </location>
</feature>
<accession>G0NTA9</accession>
<dbReference type="InParanoid" id="G0NTA9"/>
<dbReference type="Pfam" id="PF24511">
    <property type="entry name" value="DUF7591"/>
    <property type="match status" value="2"/>
</dbReference>
<dbReference type="PANTHER" id="PTHR47407:SF1">
    <property type="entry name" value="CUB-LIKE DOMAIN-CONTAINING PROTEIN"/>
    <property type="match status" value="1"/>
</dbReference>
<evidence type="ECO:0000313" key="4">
    <source>
        <dbReference type="EMBL" id="EGT37194.1"/>
    </source>
</evidence>
<dbReference type="InterPro" id="IPR003366">
    <property type="entry name" value="CUB-like_dom"/>
</dbReference>
<dbReference type="HOGENOM" id="CLU_295646_0_0_1"/>
<dbReference type="Pfam" id="PF02408">
    <property type="entry name" value="CUB_2"/>
    <property type="match status" value="2"/>
</dbReference>
<dbReference type="EMBL" id="GL379943">
    <property type="protein sequence ID" value="EGT37194.1"/>
    <property type="molecule type" value="Genomic_DNA"/>
</dbReference>